<sequence>MASTLRYTTMDNREITSRSETLDAAIRGARNAWWAGRDDRFFMILNASGSTVAVVHRAQVTKG</sequence>
<reference evidence="1 2" key="1">
    <citation type="submission" date="2023-05" db="EMBL/GenBank/DDBJ databases">
        <title>Streptantibioticus silvisoli sp. nov., acidotolerant actinomycetes 1 from pine litter.</title>
        <authorList>
            <person name="Swiecimska M."/>
            <person name="Golinska P."/>
            <person name="Sangal V."/>
            <person name="Wachnowicz B."/>
            <person name="Goodfellow M."/>
        </authorList>
    </citation>
    <scope>NUCLEOTIDE SEQUENCE [LARGE SCALE GENOMIC DNA]</scope>
    <source>
        <strain evidence="1 2">SL54</strain>
    </source>
</reference>
<evidence type="ECO:0000313" key="1">
    <source>
        <dbReference type="EMBL" id="MDI5965785.1"/>
    </source>
</evidence>
<evidence type="ECO:0000313" key="2">
    <source>
        <dbReference type="Proteomes" id="UP001156398"/>
    </source>
</evidence>
<proteinExistence type="predicted"/>
<name>A0ABT6W5X6_9ACTN</name>
<dbReference type="EMBL" id="JAAGKO020000040">
    <property type="protein sequence ID" value="MDI5965785.1"/>
    <property type="molecule type" value="Genomic_DNA"/>
</dbReference>
<keyword evidence="2" id="KW-1185">Reference proteome</keyword>
<dbReference type="Proteomes" id="UP001156398">
    <property type="component" value="Unassembled WGS sequence"/>
</dbReference>
<organism evidence="1 2">
    <name type="scientific">Streptantibioticus silvisoli</name>
    <dbReference type="NCBI Taxonomy" id="2705255"/>
    <lineage>
        <taxon>Bacteria</taxon>
        <taxon>Bacillati</taxon>
        <taxon>Actinomycetota</taxon>
        <taxon>Actinomycetes</taxon>
        <taxon>Kitasatosporales</taxon>
        <taxon>Streptomycetaceae</taxon>
        <taxon>Streptantibioticus</taxon>
    </lineage>
</organism>
<comment type="caution">
    <text evidence="1">The sequence shown here is derived from an EMBL/GenBank/DDBJ whole genome shotgun (WGS) entry which is preliminary data.</text>
</comment>
<gene>
    <name evidence="1" type="ORF">POF43_024165</name>
</gene>
<dbReference type="RefSeq" id="WP_271322055.1">
    <property type="nucleotide sequence ID" value="NZ_JAAGKO020000040.1"/>
</dbReference>
<accession>A0ABT6W5X6</accession>
<protein>
    <submittedName>
        <fullName evidence="1">Uncharacterized protein</fullName>
    </submittedName>
</protein>